<feature type="chain" id="PRO_5003442640" evidence="3">
    <location>
        <begin position="20"/>
        <end position="622"/>
    </location>
</feature>
<gene>
    <name evidence="5" type="ORF">CANTEDRAFT_111473</name>
</gene>
<dbReference type="eggNOG" id="KOG1339">
    <property type="taxonomic scope" value="Eukaryota"/>
</dbReference>
<dbReference type="GeneID" id="18246284"/>
<keyword evidence="5" id="KW-0645">Protease</keyword>
<dbReference type="SUPFAM" id="SSF50630">
    <property type="entry name" value="Acid proteases"/>
    <property type="match status" value="1"/>
</dbReference>
<reference evidence="5 6" key="1">
    <citation type="journal article" date="2011" name="Proc. Natl. Acad. Sci. U.S.A.">
        <title>Comparative genomics of xylose-fermenting fungi for enhanced biofuel production.</title>
        <authorList>
            <person name="Wohlbach D.J."/>
            <person name="Kuo A."/>
            <person name="Sato T.K."/>
            <person name="Potts K.M."/>
            <person name="Salamov A.A."/>
            <person name="LaButti K.M."/>
            <person name="Sun H."/>
            <person name="Clum A."/>
            <person name="Pangilinan J.L."/>
            <person name="Lindquist E.A."/>
            <person name="Lucas S."/>
            <person name="Lapidus A."/>
            <person name="Jin M."/>
            <person name="Gunawan C."/>
            <person name="Balan V."/>
            <person name="Dale B.E."/>
            <person name="Jeffries T.W."/>
            <person name="Zinkel R."/>
            <person name="Barry K.W."/>
            <person name="Grigoriev I.V."/>
            <person name="Gasch A.P."/>
        </authorList>
    </citation>
    <scope>NUCLEOTIDE SEQUENCE [LARGE SCALE GENOMIC DNA]</scope>
    <source>
        <strain evidence="6">ATCC 10573 / BCRC 21748 / CBS 615 / JCM 9827 / NBRC 10315 / NRRL Y-1498 / VKM Y-70</strain>
    </source>
</reference>
<dbReference type="EMBL" id="GL996528">
    <property type="protein sequence ID" value="EGV60208.1"/>
    <property type="molecule type" value="Genomic_DNA"/>
</dbReference>
<dbReference type="HOGENOM" id="CLU_025794_0_0_1"/>
<feature type="compositionally biased region" description="Low complexity" evidence="2">
    <location>
        <begin position="578"/>
        <end position="599"/>
    </location>
</feature>
<keyword evidence="1" id="KW-1015">Disulfide bond</keyword>
<dbReference type="GO" id="GO:0004190">
    <property type="term" value="F:aspartic-type endopeptidase activity"/>
    <property type="evidence" value="ECO:0007669"/>
    <property type="project" value="UniProtKB-ARBA"/>
</dbReference>
<evidence type="ECO:0000313" key="6">
    <source>
        <dbReference type="Proteomes" id="UP000000707"/>
    </source>
</evidence>
<organism evidence="6">
    <name type="scientific">Candida tenuis (strain ATCC 10573 / BCRC 21748 / CBS 615 / JCM 9827 / NBRC 10315 / NRRL Y-1498 / VKM Y-70)</name>
    <name type="common">Yeast</name>
    <name type="synonym">Yamadazyma tenuis</name>
    <dbReference type="NCBI Taxonomy" id="590646"/>
    <lineage>
        <taxon>Eukaryota</taxon>
        <taxon>Fungi</taxon>
        <taxon>Dikarya</taxon>
        <taxon>Ascomycota</taxon>
        <taxon>Saccharomycotina</taxon>
        <taxon>Pichiomycetes</taxon>
        <taxon>Debaryomycetaceae</taxon>
        <taxon>Yamadazyma</taxon>
    </lineage>
</organism>
<dbReference type="OrthoDB" id="771136at2759"/>
<dbReference type="PROSITE" id="PS51767">
    <property type="entry name" value="PEPTIDASE_A1"/>
    <property type="match status" value="1"/>
</dbReference>
<dbReference type="InterPro" id="IPR033121">
    <property type="entry name" value="PEPTIDASE_A1"/>
</dbReference>
<accession>G3BCT9</accession>
<dbReference type="GO" id="GO:0006508">
    <property type="term" value="P:proteolysis"/>
    <property type="evidence" value="ECO:0007669"/>
    <property type="project" value="UniProtKB-KW"/>
</dbReference>
<evidence type="ECO:0000313" key="5">
    <source>
        <dbReference type="EMBL" id="EGV60208.1"/>
    </source>
</evidence>
<proteinExistence type="predicted"/>
<dbReference type="KEGG" id="cten:18246284"/>
<evidence type="ECO:0000256" key="3">
    <source>
        <dbReference type="SAM" id="SignalP"/>
    </source>
</evidence>
<dbReference type="Gene3D" id="2.40.70.10">
    <property type="entry name" value="Acid Proteases"/>
    <property type="match status" value="2"/>
</dbReference>
<evidence type="ECO:0000256" key="2">
    <source>
        <dbReference type="SAM" id="MobiDB-lite"/>
    </source>
</evidence>
<evidence type="ECO:0000256" key="1">
    <source>
        <dbReference type="ARBA" id="ARBA00023157"/>
    </source>
</evidence>
<feature type="domain" description="Peptidase A1" evidence="4">
    <location>
        <begin position="93"/>
        <end position="480"/>
    </location>
</feature>
<name>G3BCT9_CANTC</name>
<dbReference type="AlphaFoldDB" id="G3BCT9"/>
<protein>
    <submittedName>
        <fullName evidence="5">Acid protease</fullName>
    </submittedName>
</protein>
<keyword evidence="6" id="KW-1185">Reference proteome</keyword>
<sequence>MVSALHAFGLAVWLAVVAARVDDDDDKKSSSSITIIITNSNLGSGFSLNTDSTTTSSTRTTTSSAVSEGSVVSEEDNDSSLLRFLFTETSSYYNIPVTINHQSLDLRLDVLQNDAWVLNGNEMMDCGEIDSWWSSYSTAFEDSSASTSIPASLTTAAEYTALYCGDAGLFTTSTNATVAEPDYGGYQPAEEVAVAYIDSINATGEVLTGNFSVASSNQQLVELKDFQFIDADTSNVYVGGFGLAHNNNTDTGIMAGLVDSGVISHSSYSLYFNNFANSNVSFAMVFPGAVNSKYYTGDLYQFNVLDIEGTRFDDDSALAAYGNRRVQSMVLPSFELTDILIESSGGESQSLQSKSTVLAAVFDSRTIYNSIPLSVIVNLAIQTNAFYNDEVARWIVQCDTIRETHATLNFQMHELLIQVPIDDILINAVIYEKQLTFSNGADACFLSVLPMTGSYATLGLSAMKSVFMAVDHEGGTIGLARANKGVQVKYSDYFPDDDNTLSPYEPDNGFNFSKESVESISEISPGTIPFATTASRENSMTLSYEAGGSQAESLTIPARLSGVLISSGEVVVTQNAQESTSDSSSATAASEDSHSKNGSGSNHHSLWQLIVLVVFPAVLLAV</sequence>
<evidence type="ECO:0000259" key="4">
    <source>
        <dbReference type="PROSITE" id="PS51767"/>
    </source>
</evidence>
<feature type="signal peptide" evidence="3">
    <location>
        <begin position="1"/>
        <end position="19"/>
    </location>
</feature>
<keyword evidence="5" id="KW-0378">Hydrolase</keyword>
<dbReference type="Proteomes" id="UP000000707">
    <property type="component" value="Unassembled WGS sequence"/>
</dbReference>
<dbReference type="Pfam" id="PF00026">
    <property type="entry name" value="Asp"/>
    <property type="match status" value="1"/>
</dbReference>
<keyword evidence="3" id="KW-0732">Signal</keyword>
<feature type="region of interest" description="Disordered" evidence="2">
    <location>
        <begin position="575"/>
        <end position="599"/>
    </location>
</feature>
<dbReference type="InterPro" id="IPR021109">
    <property type="entry name" value="Peptidase_aspartic_dom_sf"/>
</dbReference>